<sequence>MVSSNEPNCYGSKSHERFYVFDCAKNVIMDKAVLKLLAEIAILGSNNAQTKPAQVIIDALKLTHDGHEIAVTTQALNEFNQGKFDLAANTLMPWCDQQPAGVAHGLLAMVFWQWGKNSDAERVCRKVIDEAQEPTAKELASQILQQMGVTI</sequence>
<evidence type="ECO:0000313" key="1">
    <source>
        <dbReference type="EMBL" id="RJG42760.1"/>
    </source>
</evidence>
<evidence type="ECO:0000313" key="2">
    <source>
        <dbReference type="Proteomes" id="UP000283255"/>
    </source>
</evidence>
<dbReference type="InterPro" id="IPR011990">
    <property type="entry name" value="TPR-like_helical_dom_sf"/>
</dbReference>
<gene>
    <name evidence="1" type="ORF">D1Z90_11770</name>
</gene>
<dbReference type="EMBL" id="QZCH01000014">
    <property type="protein sequence ID" value="RJG42760.1"/>
    <property type="molecule type" value="Genomic_DNA"/>
</dbReference>
<accession>A0A418YDY5</accession>
<dbReference type="AlphaFoldDB" id="A0A418YDY5"/>
<proteinExistence type="predicted"/>
<name>A0A418YDY5_9GAMM</name>
<reference evidence="1 2" key="2">
    <citation type="submission" date="2019-01" db="EMBL/GenBank/DDBJ databases">
        <title>Motilimonas pumilus sp. nov., isolated from the gut of sea cucumber (Apostichopus japonicus).</title>
        <authorList>
            <person name="Wang F.-Q."/>
            <person name="Ren L.-H."/>
            <person name="Lin Y.-W."/>
            <person name="Sun G.-H."/>
            <person name="Du Z.-J."/>
            <person name="Zhao J.-X."/>
            <person name="Liu X.-J."/>
            <person name="Liu L.-J."/>
        </authorList>
    </citation>
    <scope>NUCLEOTIDE SEQUENCE [LARGE SCALE GENOMIC DNA]</scope>
    <source>
        <strain evidence="1 2">PLHSC7-2</strain>
    </source>
</reference>
<dbReference type="Proteomes" id="UP000283255">
    <property type="component" value="Unassembled WGS sequence"/>
</dbReference>
<dbReference type="Gene3D" id="1.25.40.10">
    <property type="entry name" value="Tetratricopeptide repeat domain"/>
    <property type="match status" value="1"/>
</dbReference>
<organism evidence="1 2">
    <name type="scientific">Motilimonas pumila</name>
    <dbReference type="NCBI Taxonomy" id="2303987"/>
    <lineage>
        <taxon>Bacteria</taxon>
        <taxon>Pseudomonadati</taxon>
        <taxon>Pseudomonadota</taxon>
        <taxon>Gammaproteobacteria</taxon>
        <taxon>Alteromonadales</taxon>
        <taxon>Alteromonadales genera incertae sedis</taxon>
        <taxon>Motilimonas</taxon>
    </lineage>
</organism>
<keyword evidence="2" id="KW-1185">Reference proteome</keyword>
<comment type="caution">
    <text evidence="1">The sequence shown here is derived from an EMBL/GenBank/DDBJ whole genome shotgun (WGS) entry which is preliminary data.</text>
</comment>
<protein>
    <submittedName>
        <fullName evidence="1">Uncharacterized protein</fullName>
    </submittedName>
</protein>
<reference evidence="1 2" key="1">
    <citation type="submission" date="2018-09" db="EMBL/GenBank/DDBJ databases">
        <authorList>
            <person name="Wang F."/>
        </authorList>
    </citation>
    <scope>NUCLEOTIDE SEQUENCE [LARGE SCALE GENOMIC DNA]</scope>
    <source>
        <strain evidence="1 2">PLHSC7-2</strain>
    </source>
</reference>